<accession>A0A9W7BZA0</accession>
<dbReference type="GO" id="GO:0006071">
    <property type="term" value="P:glycerol metabolic process"/>
    <property type="evidence" value="ECO:0007669"/>
    <property type="project" value="UniProtKB-KW"/>
</dbReference>
<keyword evidence="10 14" id="KW-1133">Transmembrane helix</keyword>
<evidence type="ECO:0000256" key="7">
    <source>
        <dbReference type="ARBA" id="ARBA00022692"/>
    </source>
</evidence>
<evidence type="ECO:0000256" key="10">
    <source>
        <dbReference type="ARBA" id="ARBA00022989"/>
    </source>
</evidence>
<evidence type="ECO:0000256" key="2">
    <source>
        <dbReference type="ARBA" id="ARBA00004771"/>
    </source>
</evidence>
<evidence type="ECO:0000256" key="14">
    <source>
        <dbReference type="RuleBase" id="RU367023"/>
    </source>
</evidence>
<dbReference type="GO" id="GO:0019432">
    <property type="term" value="P:triglyceride biosynthetic process"/>
    <property type="evidence" value="ECO:0007669"/>
    <property type="project" value="TreeGrafter"/>
</dbReference>
<protein>
    <recommendedName>
        <fullName evidence="14">Acyltransferase</fullName>
        <ecNumber evidence="14">2.3.1.-</ecNumber>
    </recommendedName>
</protein>
<comment type="similarity">
    <text evidence="4 14">Belongs to the diacylglycerol acyltransferase family.</text>
</comment>
<keyword evidence="7 14" id="KW-0812">Transmembrane</keyword>
<proteinExistence type="inferred from homology"/>
<dbReference type="PANTHER" id="PTHR12317">
    <property type="entry name" value="DIACYLGLYCEROL O-ACYLTRANSFERASE"/>
    <property type="match status" value="1"/>
</dbReference>
<dbReference type="PANTHER" id="PTHR12317:SF0">
    <property type="entry name" value="ACYLTRANSFERASE"/>
    <property type="match status" value="1"/>
</dbReference>
<keyword evidence="12 14" id="KW-0472">Membrane</keyword>
<dbReference type="GO" id="GO:0004144">
    <property type="term" value="F:diacylglycerol O-acyltransferase activity"/>
    <property type="evidence" value="ECO:0007669"/>
    <property type="project" value="TreeGrafter"/>
</dbReference>
<evidence type="ECO:0000256" key="4">
    <source>
        <dbReference type="ARBA" id="ARBA00005420"/>
    </source>
</evidence>
<comment type="pathway">
    <text evidence="2">Glycerolipid metabolism; triacylglycerol biosynthesis.</text>
</comment>
<evidence type="ECO:0000256" key="1">
    <source>
        <dbReference type="ARBA" id="ARBA00004477"/>
    </source>
</evidence>
<dbReference type="AlphaFoldDB" id="A0A9W7BZA0"/>
<dbReference type="Pfam" id="PF03982">
    <property type="entry name" value="DAGAT"/>
    <property type="match status" value="1"/>
</dbReference>
<keyword evidence="9 14" id="KW-0256">Endoplasmic reticulum</keyword>
<dbReference type="EMBL" id="BRXX01000229">
    <property type="protein sequence ID" value="GMH99081.1"/>
    <property type="molecule type" value="Genomic_DNA"/>
</dbReference>
<comment type="subcellular location">
    <subcellularLocation>
        <location evidence="1 14">Endoplasmic reticulum membrane</location>
        <topology evidence="1 14">Multi-pass membrane protein</topology>
    </subcellularLocation>
</comment>
<comment type="pathway">
    <text evidence="3">Lipid metabolism.</text>
</comment>
<evidence type="ECO:0000256" key="8">
    <source>
        <dbReference type="ARBA" id="ARBA00022798"/>
    </source>
</evidence>
<evidence type="ECO:0000313" key="16">
    <source>
        <dbReference type="Proteomes" id="UP001165160"/>
    </source>
</evidence>
<evidence type="ECO:0000256" key="12">
    <source>
        <dbReference type="ARBA" id="ARBA00023136"/>
    </source>
</evidence>
<evidence type="ECO:0000256" key="9">
    <source>
        <dbReference type="ARBA" id="ARBA00022824"/>
    </source>
</evidence>
<evidence type="ECO:0000256" key="13">
    <source>
        <dbReference type="ARBA" id="ARBA00023315"/>
    </source>
</evidence>
<evidence type="ECO:0000256" key="3">
    <source>
        <dbReference type="ARBA" id="ARBA00005189"/>
    </source>
</evidence>
<keyword evidence="13" id="KW-0012">Acyltransferase</keyword>
<keyword evidence="8" id="KW-0319">Glycerol metabolism</keyword>
<gene>
    <name evidence="15" type="ORF">TrVE_jg9178</name>
</gene>
<dbReference type="EC" id="2.3.1.-" evidence="14"/>
<keyword evidence="6 14" id="KW-0808">Transferase</keyword>
<dbReference type="CDD" id="cd07987">
    <property type="entry name" value="LPLAT_MGAT-like"/>
    <property type="match status" value="1"/>
</dbReference>
<evidence type="ECO:0000256" key="11">
    <source>
        <dbReference type="ARBA" id="ARBA00023098"/>
    </source>
</evidence>
<keyword evidence="5" id="KW-0444">Lipid biosynthesis</keyword>
<evidence type="ECO:0000313" key="15">
    <source>
        <dbReference type="EMBL" id="GMH99081.1"/>
    </source>
</evidence>
<sequence>MPKTPTTSAATSKKFNYTVHKRPSAPFYRKVLGGIFATCFALTYLVTLPYILLSIYVLWDYFVRSALPGWMIWTTVPFMISTIVPTQHSPFFVKHVVDSMIDYFEFSEIRETSDEELLEFFGKGRTAILAAQPHGVVSFTGMCSGSFCIDEFRKIKTAAASVVTSVPILKHVMGIFGLIDASKKSIVRHMKKGGAAGSIVIYIGGIAELFKSSRKEERLYLSKRKGFIKLALTTGSDILPLYLLGNTHSLTVVKSGPLAAISRKMGVSITYFWGWKNLPIPRPDKLVYVRGRLLGMPKIEEPTQEDIDFWHKKYCDEVERIFETYKGACPGYENKKFYID</sequence>
<dbReference type="Proteomes" id="UP001165160">
    <property type="component" value="Unassembled WGS sequence"/>
</dbReference>
<organism evidence="15 16">
    <name type="scientific">Triparma verrucosa</name>
    <dbReference type="NCBI Taxonomy" id="1606542"/>
    <lineage>
        <taxon>Eukaryota</taxon>
        <taxon>Sar</taxon>
        <taxon>Stramenopiles</taxon>
        <taxon>Ochrophyta</taxon>
        <taxon>Bolidophyceae</taxon>
        <taxon>Parmales</taxon>
        <taxon>Triparmaceae</taxon>
        <taxon>Triparma</taxon>
    </lineage>
</organism>
<dbReference type="InterPro" id="IPR007130">
    <property type="entry name" value="DAGAT"/>
</dbReference>
<evidence type="ECO:0000256" key="6">
    <source>
        <dbReference type="ARBA" id="ARBA00022679"/>
    </source>
</evidence>
<reference evidence="16" key="1">
    <citation type="journal article" date="2023" name="Commun. Biol.">
        <title>Genome analysis of Parmales, the sister group of diatoms, reveals the evolutionary specialization of diatoms from phago-mixotrophs to photoautotrophs.</title>
        <authorList>
            <person name="Ban H."/>
            <person name="Sato S."/>
            <person name="Yoshikawa S."/>
            <person name="Yamada K."/>
            <person name="Nakamura Y."/>
            <person name="Ichinomiya M."/>
            <person name="Sato N."/>
            <person name="Blanc-Mathieu R."/>
            <person name="Endo H."/>
            <person name="Kuwata A."/>
            <person name="Ogata H."/>
        </authorList>
    </citation>
    <scope>NUCLEOTIDE SEQUENCE [LARGE SCALE GENOMIC DNA]</scope>
    <source>
        <strain evidence="16">NIES 3699</strain>
    </source>
</reference>
<keyword evidence="11" id="KW-0443">Lipid metabolism</keyword>
<keyword evidence="16" id="KW-1185">Reference proteome</keyword>
<evidence type="ECO:0000256" key="5">
    <source>
        <dbReference type="ARBA" id="ARBA00022516"/>
    </source>
</evidence>
<name>A0A9W7BZA0_9STRA</name>
<dbReference type="GO" id="GO:0005789">
    <property type="term" value="C:endoplasmic reticulum membrane"/>
    <property type="evidence" value="ECO:0007669"/>
    <property type="project" value="UniProtKB-SubCell"/>
</dbReference>
<feature type="transmembrane region" description="Helical" evidence="14">
    <location>
        <begin position="31"/>
        <end position="59"/>
    </location>
</feature>
<comment type="caution">
    <text evidence="15">The sequence shown here is derived from an EMBL/GenBank/DDBJ whole genome shotgun (WGS) entry which is preliminary data.</text>
</comment>
<comment type="caution">
    <text evidence="14">Lacks conserved residue(s) required for the propagation of feature annotation.</text>
</comment>